<dbReference type="AlphaFoldDB" id="A0A7Y9E5L3"/>
<evidence type="ECO:0000313" key="6">
    <source>
        <dbReference type="EMBL" id="NYD41266.1"/>
    </source>
</evidence>
<feature type="domain" description="3-hydroxyacyl-CoA dehydrogenase NAD binding" evidence="5">
    <location>
        <begin position="9"/>
        <end position="177"/>
    </location>
</feature>
<dbReference type="Pfam" id="PF02737">
    <property type="entry name" value="3HCDH_N"/>
    <property type="match status" value="1"/>
</dbReference>
<keyword evidence="3" id="KW-0560">Oxidoreductase</keyword>
<dbReference type="Proteomes" id="UP000535511">
    <property type="component" value="Unassembled WGS sequence"/>
</dbReference>
<dbReference type="InterPro" id="IPR013328">
    <property type="entry name" value="6PGD_dom2"/>
</dbReference>
<comment type="similarity">
    <text evidence="2">Belongs to the 3-hydroxyacyl-CoA dehydrogenase family.</text>
</comment>
<dbReference type="PANTHER" id="PTHR48075">
    <property type="entry name" value="3-HYDROXYACYL-COA DEHYDROGENASE FAMILY PROTEIN"/>
    <property type="match status" value="1"/>
</dbReference>
<reference evidence="6 7" key="1">
    <citation type="submission" date="2020-07" db="EMBL/GenBank/DDBJ databases">
        <title>Sequencing the genomes of 1000 actinobacteria strains.</title>
        <authorList>
            <person name="Klenk H.-P."/>
        </authorList>
    </citation>
    <scope>NUCLEOTIDE SEQUENCE [LARGE SCALE GENOMIC DNA]</scope>
    <source>
        <strain evidence="6 7">DSM 21350</strain>
    </source>
</reference>
<dbReference type="GO" id="GO:0016616">
    <property type="term" value="F:oxidoreductase activity, acting on the CH-OH group of donors, NAD or NADP as acceptor"/>
    <property type="evidence" value="ECO:0007669"/>
    <property type="project" value="InterPro"/>
</dbReference>
<dbReference type="InterPro" id="IPR036291">
    <property type="entry name" value="NAD(P)-bd_dom_sf"/>
</dbReference>
<dbReference type="Gene3D" id="1.10.1040.10">
    <property type="entry name" value="N-(1-d-carboxylethyl)-l-norvaline Dehydrogenase, domain 2"/>
    <property type="match status" value="1"/>
</dbReference>
<gene>
    <name evidence="6" type="ORF">BJZ21_001349</name>
</gene>
<dbReference type="Pfam" id="PF00725">
    <property type="entry name" value="3HCDH"/>
    <property type="match status" value="1"/>
</dbReference>
<comment type="pathway">
    <text evidence="1">Lipid metabolism; butanoate metabolism.</text>
</comment>
<sequence length="316" mass="33045">MIPAAEVRTVAVVGAGSIGASWTALLLGHGLHVVAADPAAGAEERLRRTVADRARDLGRTVDQDALRLAGSAGEAAALADLVIECGPERLATKRALFAEMDAAAGPGVLLTSSSSGLVPSSFQDACRHPERVLVAHPFNPPHLVPLVEVVGGRLTSDEAVAAAMAFLRRIGRQPIHLRRELPGHVANRLQAALWREAYHLVAEGAVSVADLDTAISAGPGLRWALLGPVATQHLSGGEGGLGHVLAHLGPPMVEWWADLGSPELTPELVARLVAGVHEELDGTPAEELTARRDRALLELRDIKARHGLDDVGTAGE</sequence>
<name>A0A7Y9E5L3_9ACTN</name>
<evidence type="ECO:0000256" key="1">
    <source>
        <dbReference type="ARBA" id="ARBA00005086"/>
    </source>
</evidence>
<dbReference type="EMBL" id="JACCBG010000001">
    <property type="protein sequence ID" value="NYD41266.1"/>
    <property type="molecule type" value="Genomic_DNA"/>
</dbReference>
<dbReference type="InterPro" id="IPR006176">
    <property type="entry name" value="3-OHacyl-CoA_DH_NAD-bd"/>
</dbReference>
<evidence type="ECO:0000256" key="3">
    <source>
        <dbReference type="ARBA" id="ARBA00023002"/>
    </source>
</evidence>
<proteinExistence type="inferred from homology"/>
<dbReference type="Gene3D" id="3.40.50.720">
    <property type="entry name" value="NAD(P)-binding Rossmann-like Domain"/>
    <property type="match status" value="1"/>
</dbReference>
<evidence type="ECO:0000259" key="4">
    <source>
        <dbReference type="Pfam" id="PF00725"/>
    </source>
</evidence>
<dbReference type="PANTHER" id="PTHR48075:SF5">
    <property type="entry name" value="3-HYDROXYBUTYRYL-COA DEHYDROGENASE"/>
    <property type="match status" value="1"/>
</dbReference>
<dbReference type="SUPFAM" id="SSF51735">
    <property type="entry name" value="NAD(P)-binding Rossmann-fold domains"/>
    <property type="match status" value="1"/>
</dbReference>
<dbReference type="SUPFAM" id="SSF48179">
    <property type="entry name" value="6-phosphogluconate dehydrogenase C-terminal domain-like"/>
    <property type="match status" value="1"/>
</dbReference>
<dbReference type="GO" id="GO:0006631">
    <property type="term" value="P:fatty acid metabolic process"/>
    <property type="evidence" value="ECO:0007669"/>
    <property type="project" value="InterPro"/>
</dbReference>
<evidence type="ECO:0000313" key="7">
    <source>
        <dbReference type="Proteomes" id="UP000535511"/>
    </source>
</evidence>
<evidence type="ECO:0000256" key="2">
    <source>
        <dbReference type="ARBA" id="ARBA00009463"/>
    </source>
</evidence>
<protein>
    <submittedName>
        <fullName evidence="6">3-hydroxyacyl-CoA dehydrogenase</fullName>
    </submittedName>
</protein>
<accession>A0A7Y9E5L3</accession>
<dbReference type="InterPro" id="IPR006108">
    <property type="entry name" value="3HC_DH_C"/>
</dbReference>
<evidence type="ECO:0000259" key="5">
    <source>
        <dbReference type="Pfam" id="PF02737"/>
    </source>
</evidence>
<keyword evidence="7" id="KW-1185">Reference proteome</keyword>
<dbReference type="InterPro" id="IPR008927">
    <property type="entry name" value="6-PGluconate_DH-like_C_sf"/>
</dbReference>
<dbReference type="RefSeq" id="WP_179663037.1">
    <property type="nucleotide sequence ID" value="NZ_JACCBG010000001.1"/>
</dbReference>
<organism evidence="6 7">
    <name type="scientific">Nocardioides panaciterrulae</name>
    <dbReference type="NCBI Taxonomy" id="661492"/>
    <lineage>
        <taxon>Bacteria</taxon>
        <taxon>Bacillati</taxon>
        <taxon>Actinomycetota</taxon>
        <taxon>Actinomycetes</taxon>
        <taxon>Propionibacteriales</taxon>
        <taxon>Nocardioidaceae</taxon>
        <taxon>Nocardioides</taxon>
    </lineage>
</organism>
<feature type="domain" description="3-hydroxyacyl-CoA dehydrogenase C-terminal" evidence="4">
    <location>
        <begin position="183"/>
        <end position="251"/>
    </location>
</feature>
<dbReference type="GO" id="GO:0070403">
    <property type="term" value="F:NAD+ binding"/>
    <property type="evidence" value="ECO:0007669"/>
    <property type="project" value="InterPro"/>
</dbReference>
<comment type="caution">
    <text evidence="6">The sequence shown here is derived from an EMBL/GenBank/DDBJ whole genome shotgun (WGS) entry which is preliminary data.</text>
</comment>